<dbReference type="AlphaFoldDB" id="A0A249SNN7"/>
<reference evidence="5 6" key="1">
    <citation type="submission" date="2017-08" db="EMBL/GenBank/DDBJ databases">
        <title>Complete Genome Sequence of Mesoplasma chauliocola.</title>
        <authorList>
            <person name="Knight T.F.Jr."/>
            <person name="Citino T."/>
        </authorList>
    </citation>
    <scope>NUCLEOTIDE SEQUENCE [LARGE SCALE GENOMIC DNA]</scope>
    <source>
        <strain evidence="5 6">CHPA-2</strain>
    </source>
</reference>
<evidence type="ECO:0000313" key="5">
    <source>
        <dbReference type="EMBL" id="ASZ09284.1"/>
    </source>
</evidence>
<dbReference type="GO" id="GO:0003700">
    <property type="term" value="F:DNA-binding transcription factor activity"/>
    <property type="evidence" value="ECO:0007669"/>
    <property type="project" value="InterPro"/>
</dbReference>
<keyword evidence="2" id="KW-0238">DNA-binding</keyword>
<dbReference type="EMBL" id="CP023173">
    <property type="protein sequence ID" value="ASZ09284.1"/>
    <property type="molecule type" value="Genomic_DNA"/>
</dbReference>
<dbReference type="RefSeq" id="WP_027875608.1">
    <property type="nucleotide sequence ID" value="NZ_CP023173.1"/>
</dbReference>
<dbReference type="InterPro" id="IPR011663">
    <property type="entry name" value="UTRA"/>
</dbReference>
<name>A0A249SNN7_9MOLU</name>
<proteinExistence type="predicted"/>
<keyword evidence="3" id="KW-0804">Transcription</keyword>
<protein>
    <recommendedName>
        <fullName evidence="4">HTH gntR-type domain-containing protein</fullName>
    </recommendedName>
</protein>
<organism evidence="5 6">
    <name type="scientific">Mesoplasma chauliocola</name>
    <dbReference type="NCBI Taxonomy" id="216427"/>
    <lineage>
        <taxon>Bacteria</taxon>
        <taxon>Bacillati</taxon>
        <taxon>Mycoplasmatota</taxon>
        <taxon>Mollicutes</taxon>
        <taxon>Entomoplasmatales</taxon>
        <taxon>Entomoplasmataceae</taxon>
        <taxon>Mesoplasma</taxon>
    </lineage>
</organism>
<dbReference type="InterPro" id="IPR036390">
    <property type="entry name" value="WH_DNA-bd_sf"/>
</dbReference>
<dbReference type="PANTHER" id="PTHR44846:SF1">
    <property type="entry name" value="MANNOSYL-D-GLYCERATE TRANSPORT_METABOLISM SYSTEM REPRESSOR MNGR-RELATED"/>
    <property type="match status" value="1"/>
</dbReference>
<dbReference type="STRING" id="1336232.GCA_000518825_01325"/>
<dbReference type="InterPro" id="IPR000524">
    <property type="entry name" value="Tscrpt_reg_HTH_GntR"/>
</dbReference>
<evidence type="ECO:0000256" key="1">
    <source>
        <dbReference type="ARBA" id="ARBA00023015"/>
    </source>
</evidence>
<dbReference type="Gene3D" id="1.10.10.10">
    <property type="entry name" value="Winged helix-like DNA-binding domain superfamily/Winged helix DNA-binding domain"/>
    <property type="match status" value="1"/>
</dbReference>
<accession>A0A249SNN7</accession>
<dbReference type="InterPro" id="IPR036388">
    <property type="entry name" value="WH-like_DNA-bd_sf"/>
</dbReference>
<dbReference type="SUPFAM" id="SSF64288">
    <property type="entry name" value="Chorismate lyase-like"/>
    <property type="match status" value="1"/>
</dbReference>
<feature type="domain" description="HTH gntR-type" evidence="4">
    <location>
        <begin position="2"/>
        <end position="70"/>
    </location>
</feature>
<evidence type="ECO:0000313" key="6">
    <source>
        <dbReference type="Proteomes" id="UP000232229"/>
    </source>
</evidence>
<dbReference type="GO" id="GO:0045892">
    <property type="term" value="P:negative regulation of DNA-templated transcription"/>
    <property type="evidence" value="ECO:0007669"/>
    <property type="project" value="TreeGrafter"/>
</dbReference>
<dbReference type="GO" id="GO:0003677">
    <property type="term" value="F:DNA binding"/>
    <property type="evidence" value="ECO:0007669"/>
    <property type="project" value="UniProtKB-KW"/>
</dbReference>
<dbReference type="Proteomes" id="UP000232229">
    <property type="component" value="Chromosome"/>
</dbReference>
<dbReference type="PANTHER" id="PTHR44846">
    <property type="entry name" value="MANNOSYL-D-GLYCERATE TRANSPORT/METABOLISM SYSTEM REPRESSOR MNGR-RELATED"/>
    <property type="match status" value="1"/>
</dbReference>
<dbReference type="SUPFAM" id="SSF46785">
    <property type="entry name" value="Winged helix' DNA-binding domain"/>
    <property type="match status" value="1"/>
</dbReference>
<dbReference type="SMART" id="SM00345">
    <property type="entry name" value="HTH_GNTR"/>
    <property type="match status" value="1"/>
</dbReference>
<dbReference type="InterPro" id="IPR050679">
    <property type="entry name" value="Bact_HTH_transcr_reg"/>
</dbReference>
<dbReference type="PROSITE" id="PS50949">
    <property type="entry name" value="HTH_GNTR"/>
    <property type="match status" value="1"/>
</dbReference>
<keyword evidence="6" id="KW-1185">Reference proteome</keyword>
<gene>
    <name evidence="5" type="ORF">CK556_02935</name>
</gene>
<dbReference type="KEGG" id="mchc:CK556_02935"/>
<dbReference type="Pfam" id="PF00392">
    <property type="entry name" value="GntR"/>
    <property type="match status" value="1"/>
</dbReference>
<sequence length="232" mass="27707">MNKKWEIVFDYLMHLIRENKVKAGEILPSQNMLKTKFKYSEQPIRIAFNKLIELQIVKPVNGKGYVVQEKIQNNLLFSFRELFPNSINRYYELKELTIDKKLSKETNFYEGTQVYSFKCIRKDKDSNEVILYQESIVPKNIYKKLSLNYLNENGLMKFVENETSSKVSHSSKKIYFEGTSNKELLNIFEDQSLSGFIVDKGNVYGIFGELLEYRISRYKPKYFKWDFIEWRK</sequence>
<evidence type="ECO:0000259" key="4">
    <source>
        <dbReference type="PROSITE" id="PS50949"/>
    </source>
</evidence>
<dbReference type="InterPro" id="IPR028978">
    <property type="entry name" value="Chorismate_lyase_/UTRA_dom_sf"/>
</dbReference>
<dbReference type="Gene3D" id="3.40.1410.10">
    <property type="entry name" value="Chorismate lyase-like"/>
    <property type="match status" value="1"/>
</dbReference>
<evidence type="ECO:0000256" key="3">
    <source>
        <dbReference type="ARBA" id="ARBA00023163"/>
    </source>
</evidence>
<keyword evidence="1" id="KW-0805">Transcription regulation</keyword>
<evidence type="ECO:0000256" key="2">
    <source>
        <dbReference type="ARBA" id="ARBA00023125"/>
    </source>
</evidence>
<dbReference type="Pfam" id="PF07702">
    <property type="entry name" value="UTRA"/>
    <property type="match status" value="1"/>
</dbReference>